<evidence type="ECO:0000256" key="3">
    <source>
        <dbReference type="ARBA" id="ARBA00029440"/>
    </source>
</evidence>
<dbReference type="InterPro" id="IPR003099">
    <property type="entry name" value="Prephen_DH"/>
</dbReference>
<dbReference type="FunFam" id="3.40.50.720:FF:000208">
    <property type="entry name" value="Prephenate dehydrogenase"/>
    <property type="match status" value="1"/>
</dbReference>
<dbReference type="GO" id="GO:0006571">
    <property type="term" value="P:tyrosine biosynthetic process"/>
    <property type="evidence" value="ECO:0007669"/>
    <property type="project" value="InterPro"/>
</dbReference>
<dbReference type="InterPro" id="IPR046826">
    <property type="entry name" value="PDH_N"/>
</dbReference>
<accession>A0A848B5V4</accession>
<dbReference type="GO" id="GO:0070403">
    <property type="term" value="F:NAD+ binding"/>
    <property type="evidence" value="ECO:0007669"/>
    <property type="project" value="InterPro"/>
</dbReference>
<dbReference type="Pfam" id="PF02153">
    <property type="entry name" value="PDH_N"/>
    <property type="match status" value="1"/>
</dbReference>
<comment type="pathway">
    <text evidence="3">Amino-acid biosynthesis.</text>
</comment>
<evidence type="ECO:0000313" key="6">
    <source>
        <dbReference type="Proteomes" id="UP000543804"/>
    </source>
</evidence>
<gene>
    <name evidence="5" type="ORF">HF878_05125</name>
</gene>
<dbReference type="GO" id="GO:0008977">
    <property type="term" value="F:prephenate dehydrogenase (NAD+) activity"/>
    <property type="evidence" value="ECO:0007669"/>
    <property type="project" value="InterPro"/>
</dbReference>
<dbReference type="AlphaFoldDB" id="A0A848B5V4"/>
<keyword evidence="6" id="KW-1185">Reference proteome</keyword>
<dbReference type="InterPro" id="IPR036291">
    <property type="entry name" value="NAD(P)-bd_dom_sf"/>
</dbReference>
<dbReference type="SUPFAM" id="SSF51735">
    <property type="entry name" value="NAD(P)-binding Rossmann-fold domains"/>
    <property type="match status" value="1"/>
</dbReference>
<evidence type="ECO:0000256" key="1">
    <source>
        <dbReference type="ARBA" id="ARBA00007964"/>
    </source>
</evidence>
<feature type="domain" description="Prephenate/arogenate dehydrogenase" evidence="4">
    <location>
        <begin position="9"/>
        <end position="298"/>
    </location>
</feature>
<dbReference type="SUPFAM" id="SSF48179">
    <property type="entry name" value="6-phosphogluconate dehydrogenase C-terminal domain-like"/>
    <property type="match status" value="1"/>
</dbReference>
<dbReference type="GO" id="GO:0004665">
    <property type="term" value="F:prephenate dehydrogenase (NADP+) activity"/>
    <property type="evidence" value="ECO:0007669"/>
    <property type="project" value="InterPro"/>
</dbReference>
<organism evidence="5 6">
    <name type="scientific">Selenomonas bovis</name>
    <dbReference type="NCBI Taxonomy" id="416586"/>
    <lineage>
        <taxon>Bacteria</taxon>
        <taxon>Bacillati</taxon>
        <taxon>Bacillota</taxon>
        <taxon>Negativicutes</taxon>
        <taxon>Selenomonadales</taxon>
        <taxon>Selenomonadaceae</taxon>
        <taxon>Selenomonas</taxon>
    </lineage>
</organism>
<evidence type="ECO:0000256" key="2">
    <source>
        <dbReference type="ARBA" id="ARBA00023002"/>
    </source>
</evidence>
<dbReference type="InterPro" id="IPR008927">
    <property type="entry name" value="6-PGluconate_DH-like_C_sf"/>
</dbReference>
<dbReference type="PROSITE" id="PS51176">
    <property type="entry name" value="PDH_ADH"/>
    <property type="match status" value="1"/>
</dbReference>
<name>A0A848B5V4_9FIRM</name>
<dbReference type="Gene3D" id="1.10.3660.10">
    <property type="entry name" value="6-phosphogluconate dehydrogenase C-terminal like domain"/>
    <property type="match status" value="1"/>
</dbReference>
<comment type="caution">
    <text evidence="5">The sequence shown here is derived from an EMBL/GenBank/DDBJ whole genome shotgun (WGS) entry which is preliminary data.</text>
</comment>
<evidence type="ECO:0000313" key="5">
    <source>
        <dbReference type="EMBL" id="NMD98866.1"/>
    </source>
</evidence>
<sequence length="302" mass="32998">MNNAVKKPLKFAIIGVGLIGGSLGLCLKRALGNSIYITGLCRTERSMQHAVKCGAVDYASADLKEVAGAADIVFLSPPVLQIVPMVKKLLPYLSPHTIITDAGSTKGYVWQHLKEILPENIYYIAGHPMTGKEKSGVDAADADLFRGKAYVIIDDTGAPREVYQRLMDVLKYTEANFVRMEIAQHDRCAAVISHVPHIAAAALVTLLNRSGDDLESCIKLIGGGFKDTTRIASSNADMWADICMTNGGEIARNLRNLQTILGEVITACDSHDRQYIYDYFTASKKRRDSLLENAAKEKIDPN</sequence>
<dbReference type="InterPro" id="IPR046825">
    <property type="entry name" value="PDH_C"/>
</dbReference>
<dbReference type="Proteomes" id="UP000543804">
    <property type="component" value="Unassembled WGS sequence"/>
</dbReference>
<dbReference type="PANTHER" id="PTHR21363">
    <property type="entry name" value="PREPHENATE DEHYDROGENASE"/>
    <property type="match status" value="1"/>
</dbReference>
<dbReference type="RefSeq" id="WP_019543178.1">
    <property type="nucleotide sequence ID" value="NZ_JABAFA010000012.1"/>
</dbReference>
<dbReference type="EMBL" id="JABAFA010000012">
    <property type="protein sequence ID" value="NMD98866.1"/>
    <property type="molecule type" value="Genomic_DNA"/>
</dbReference>
<dbReference type="InterPro" id="IPR050812">
    <property type="entry name" value="Preph/Arog_dehydrog"/>
</dbReference>
<protein>
    <submittedName>
        <fullName evidence="5">Prephenate dehydrogenase/arogenate dehydrogenase family protein</fullName>
    </submittedName>
</protein>
<keyword evidence="2" id="KW-0560">Oxidoreductase</keyword>
<dbReference type="PANTHER" id="PTHR21363:SF0">
    <property type="entry name" value="PREPHENATE DEHYDROGENASE [NADP(+)]"/>
    <property type="match status" value="1"/>
</dbReference>
<comment type="similarity">
    <text evidence="1">Belongs to the prephenate/arogenate dehydrogenase family.</text>
</comment>
<proteinExistence type="inferred from homology"/>
<dbReference type="Gene3D" id="3.40.50.720">
    <property type="entry name" value="NAD(P)-binding Rossmann-like Domain"/>
    <property type="match status" value="1"/>
</dbReference>
<dbReference type="Pfam" id="PF20463">
    <property type="entry name" value="PDH_C"/>
    <property type="match status" value="1"/>
</dbReference>
<evidence type="ECO:0000259" key="4">
    <source>
        <dbReference type="PROSITE" id="PS51176"/>
    </source>
</evidence>
<reference evidence="5 6" key="1">
    <citation type="submission" date="2020-04" db="EMBL/GenBank/DDBJ databases">
        <authorList>
            <person name="Hitch T.C.A."/>
            <person name="Wylensek D."/>
            <person name="Clavel T."/>
        </authorList>
    </citation>
    <scope>NUCLEOTIDE SEQUENCE [LARGE SCALE GENOMIC DNA]</scope>
    <source>
        <strain evidence="5 6">PG-130-P53-12</strain>
    </source>
</reference>